<dbReference type="PANTHER" id="PTHR47279">
    <property type="entry name" value="TRANSCRIPTION FACTOR SOX-30"/>
    <property type="match status" value="1"/>
</dbReference>
<dbReference type="InterPro" id="IPR052856">
    <property type="entry name" value="SOX30_TF"/>
</dbReference>
<sequence length="362" mass="40852">METNSKRIKQEEEEAEEGSSKHPWLSVSPGQETFRDCPVKKEGHQSGISGPTTPRNKTSLASVETGNNGMFQGCGVGGYLKEEPDHFARTSPTQGDDIPAVCFTIQPTEEDIKQMQTGRDATGHIKRPLNAFMVWTRIHRKVLQKTMTRGSFKNISIQLGLEWSKLSKEQKEPYFQVAHKLKNIHSHQFPDYGYQPRKRKHREYFTPVKYTGQEATQDRGQHQSSFPPFFPQEKTTLCSVQPTCPVPIISSAPAVSYKVYYNPYYLLPVPYVSSLSYHIDLARSSMEEGRAHHCIHPQTGQIVPAFLSRETAQQPNSTEKILSGSFTLESYTQPSILTNQQLSSNRNEANKSEGEIDVVGLF</sequence>
<keyword evidence="1" id="KW-0238">DNA-binding</keyword>
<dbReference type="PANTHER" id="PTHR47279:SF1">
    <property type="entry name" value="TRANSCRIPTION FACTOR SOX-30"/>
    <property type="match status" value="1"/>
</dbReference>
<name>A0A3Q2WEB1_HAPBU</name>
<keyword evidence="5" id="KW-1185">Reference proteome</keyword>
<dbReference type="Gene3D" id="1.10.30.10">
    <property type="entry name" value="High mobility group box domain"/>
    <property type="match status" value="1"/>
</dbReference>
<evidence type="ECO:0000313" key="5">
    <source>
        <dbReference type="Proteomes" id="UP000264840"/>
    </source>
</evidence>
<proteinExistence type="predicted"/>
<feature type="DNA-binding region" description="HMG box" evidence="1">
    <location>
        <begin position="125"/>
        <end position="193"/>
    </location>
</feature>
<dbReference type="InterPro" id="IPR036910">
    <property type="entry name" value="HMG_box_dom_sf"/>
</dbReference>
<reference evidence="4" key="2">
    <citation type="submission" date="2025-09" db="UniProtKB">
        <authorList>
            <consortium name="Ensembl"/>
        </authorList>
    </citation>
    <scope>IDENTIFICATION</scope>
</reference>
<feature type="region of interest" description="Disordered" evidence="2">
    <location>
        <begin position="1"/>
        <end position="66"/>
    </location>
</feature>
<feature type="compositionally biased region" description="Basic and acidic residues" evidence="2">
    <location>
        <begin position="1"/>
        <end position="10"/>
    </location>
</feature>
<evidence type="ECO:0000256" key="2">
    <source>
        <dbReference type="SAM" id="MobiDB-lite"/>
    </source>
</evidence>
<dbReference type="PROSITE" id="PS50118">
    <property type="entry name" value="HMG_BOX_2"/>
    <property type="match status" value="1"/>
</dbReference>
<evidence type="ECO:0000313" key="4">
    <source>
        <dbReference type="Ensembl" id="ENSHBUP00000023666.1"/>
    </source>
</evidence>
<dbReference type="OrthoDB" id="6247875at2759"/>
<protein>
    <submittedName>
        <fullName evidence="4">Transcription factor Sox-14-like</fullName>
    </submittedName>
</protein>
<dbReference type="Pfam" id="PF00505">
    <property type="entry name" value="HMG_box"/>
    <property type="match status" value="1"/>
</dbReference>
<dbReference type="Proteomes" id="UP000264840">
    <property type="component" value="Unplaced"/>
</dbReference>
<keyword evidence="1" id="KW-0539">Nucleus</keyword>
<dbReference type="SUPFAM" id="SSF47095">
    <property type="entry name" value="HMG-box"/>
    <property type="match status" value="1"/>
</dbReference>
<dbReference type="GO" id="GO:0005634">
    <property type="term" value="C:nucleus"/>
    <property type="evidence" value="ECO:0007669"/>
    <property type="project" value="UniProtKB-UniRule"/>
</dbReference>
<dbReference type="STRING" id="8153.ENSHBUP00000023666"/>
<dbReference type="InterPro" id="IPR009071">
    <property type="entry name" value="HMG_box_dom"/>
</dbReference>
<feature type="compositionally biased region" description="Polar residues" evidence="2">
    <location>
        <begin position="46"/>
        <end position="66"/>
    </location>
</feature>
<accession>A0A3Q2WEB1</accession>
<feature type="domain" description="HMG box" evidence="3">
    <location>
        <begin position="125"/>
        <end position="193"/>
    </location>
</feature>
<dbReference type="GO" id="GO:0003677">
    <property type="term" value="F:DNA binding"/>
    <property type="evidence" value="ECO:0007669"/>
    <property type="project" value="UniProtKB-UniRule"/>
</dbReference>
<feature type="compositionally biased region" description="Basic and acidic residues" evidence="2">
    <location>
        <begin position="33"/>
        <end position="44"/>
    </location>
</feature>
<dbReference type="RefSeq" id="XP_005926391.1">
    <property type="nucleotide sequence ID" value="XM_005926329.3"/>
</dbReference>
<evidence type="ECO:0000256" key="1">
    <source>
        <dbReference type="PROSITE-ProRule" id="PRU00267"/>
    </source>
</evidence>
<dbReference type="AlphaFoldDB" id="A0A3Q2WEB1"/>
<dbReference type="SMART" id="SM00398">
    <property type="entry name" value="HMG"/>
    <property type="match status" value="1"/>
</dbReference>
<dbReference type="GeneID" id="102288551"/>
<dbReference type="OMA" id="KNIHSHQ"/>
<organism evidence="4 5">
    <name type="scientific">Haplochromis burtoni</name>
    <name type="common">Burton's mouthbrooder</name>
    <name type="synonym">Chromis burtoni</name>
    <dbReference type="NCBI Taxonomy" id="8153"/>
    <lineage>
        <taxon>Eukaryota</taxon>
        <taxon>Metazoa</taxon>
        <taxon>Chordata</taxon>
        <taxon>Craniata</taxon>
        <taxon>Vertebrata</taxon>
        <taxon>Euteleostomi</taxon>
        <taxon>Actinopterygii</taxon>
        <taxon>Neopterygii</taxon>
        <taxon>Teleostei</taxon>
        <taxon>Neoteleostei</taxon>
        <taxon>Acanthomorphata</taxon>
        <taxon>Ovalentaria</taxon>
        <taxon>Cichlomorphae</taxon>
        <taxon>Cichliformes</taxon>
        <taxon>Cichlidae</taxon>
        <taxon>African cichlids</taxon>
        <taxon>Pseudocrenilabrinae</taxon>
        <taxon>Haplochromini</taxon>
        <taxon>Haplochromis</taxon>
    </lineage>
</organism>
<reference evidence="4" key="1">
    <citation type="submission" date="2025-08" db="UniProtKB">
        <authorList>
            <consortium name="Ensembl"/>
        </authorList>
    </citation>
    <scope>IDENTIFICATION</scope>
</reference>
<dbReference type="Ensembl" id="ENSHBUT00000010517.1">
    <property type="protein sequence ID" value="ENSHBUP00000023666.1"/>
    <property type="gene ID" value="ENSHBUG00000004619.1"/>
</dbReference>
<dbReference type="GeneTree" id="ENSGT00940000161042"/>
<evidence type="ECO:0000259" key="3">
    <source>
        <dbReference type="PROSITE" id="PS50118"/>
    </source>
</evidence>